<dbReference type="AlphaFoldDB" id="A0A1L9RXF5"/>
<dbReference type="OrthoDB" id="2562973at2759"/>
<feature type="domain" description="MACPF" evidence="1">
    <location>
        <begin position="308"/>
        <end position="477"/>
    </location>
</feature>
<dbReference type="Pfam" id="PF01823">
    <property type="entry name" value="MACPF"/>
    <property type="match status" value="1"/>
</dbReference>
<dbReference type="Proteomes" id="UP000184383">
    <property type="component" value="Unassembled WGS sequence"/>
</dbReference>
<sequence>MAPVLFNIRTVDSAGTDKLESRITLDEKIDDGKATLDTIRQLLVKQKLDSAKVRLAFCGKDGARVGDDFKWSIYKALVEDDETEGGTAKKEKTNSRIQTHDVYFELPKENETEEKTLSKQAQAVLDGKLDMDLVQNKPALITATLKELASTYEHNKFKAASGGAVVTAGSMSENDWDVVLRHTHYLNGYRMVFSKLENGTKQFKRIDKAPYAAFTIRPRKIFSSEKADKSINVEAEYRIPRYIVTDDSYVNVFETASSLSESVASSSFSQTDIEASAGGSLFGASMSVKAGFSQNDSEAVATAKSSSSRSMNITYNFPRAVLYLDNRSLELTEECKVALEGIKDEETLIQFHHDFGHFFATNVELGGKLFASEKFTSAESSKAEEKANAMKVSAAASFSYGAFEANVSASHETQKNSAKSGSRSSMSNSLTWEARGGDTILCNDPPNWCPTVKPSANWRVINQRDVIPMADFIGTFPDYKHVPADVDRIRQKTKTITACKFRLKANVHDGVDYDEYYGVRKDKDEQRLKPFLHKYRNEILQCDNDEVAERTLANVARSPHLAYPAIKFYQALESRIKGAGFTDNFQEYVGIDKLNKRGGGCNFEVEVATLSDEVPRLKLNVPYLIRAHDETHDTFLAADTAGSYGDRFFGYLYYARKARASKFMFRKVGARSQQGIITNDMEVELTLCDESGNPYARVQRFEGDASTLVVSKYGVERDFTETHNATFQYN</sequence>
<name>A0A1L9RXF5_ASPWE</name>
<dbReference type="GeneID" id="63750521"/>
<dbReference type="InterPro" id="IPR020864">
    <property type="entry name" value="MACPF"/>
</dbReference>
<dbReference type="VEuPathDB" id="FungiDB:ASPWEDRAFT_37423"/>
<evidence type="ECO:0000313" key="2">
    <source>
        <dbReference type="EMBL" id="OJJ39609.1"/>
    </source>
</evidence>
<organism evidence="2 3">
    <name type="scientific">Aspergillus wentii DTO 134E9</name>
    <dbReference type="NCBI Taxonomy" id="1073089"/>
    <lineage>
        <taxon>Eukaryota</taxon>
        <taxon>Fungi</taxon>
        <taxon>Dikarya</taxon>
        <taxon>Ascomycota</taxon>
        <taxon>Pezizomycotina</taxon>
        <taxon>Eurotiomycetes</taxon>
        <taxon>Eurotiomycetidae</taxon>
        <taxon>Eurotiales</taxon>
        <taxon>Aspergillaceae</taxon>
        <taxon>Aspergillus</taxon>
        <taxon>Aspergillus subgen. Cremei</taxon>
    </lineage>
</organism>
<evidence type="ECO:0000313" key="3">
    <source>
        <dbReference type="Proteomes" id="UP000184383"/>
    </source>
</evidence>
<dbReference type="RefSeq" id="XP_040693285.1">
    <property type="nucleotide sequence ID" value="XM_040834673.1"/>
</dbReference>
<evidence type="ECO:0000259" key="1">
    <source>
        <dbReference type="Pfam" id="PF01823"/>
    </source>
</evidence>
<accession>A0A1L9RXF5</accession>
<gene>
    <name evidence="2" type="ORF">ASPWEDRAFT_37423</name>
</gene>
<dbReference type="STRING" id="1073089.A0A1L9RXF5"/>
<reference evidence="3" key="1">
    <citation type="journal article" date="2017" name="Genome Biol.">
        <title>Comparative genomics reveals high biological diversity and specific adaptations in the industrially and medically important fungal genus Aspergillus.</title>
        <authorList>
            <person name="de Vries R.P."/>
            <person name="Riley R."/>
            <person name="Wiebenga A."/>
            <person name="Aguilar-Osorio G."/>
            <person name="Amillis S."/>
            <person name="Uchima C.A."/>
            <person name="Anderluh G."/>
            <person name="Asadollahi M."/>
            <person name="Askin M."/>
            <person name="Barry K."/>
            <person name="Battaglia E."/>
            <person name="Bayram O."/>
            <person name="Benocci T."/>
            <person name="Braus-Stromeyer S.A."/>
            <person name="Caldana C."/>
            <person name="Canovas D."/>
            <person name="Cerqueira G.C."/>
            <person name="Chen F."/>
            <person name="Chen W."/>
            <person name="Choi C."/>
            <person name="Clum A."/>
            <person name="Dos Santos R.A."/>
            <person name="Damasio A.R."/>
            <person name="Diallinas G."/>
            <person name="Emri T."/>
            <person name="Fekete E."/>
            <person name="Flipphi M."/>
            <person name="Freyberg S."/>
            <person name="Gallo A."/>
            <person name="Gournas C."/>
            <person name="Habgood R."/>
            <person name="Hainaut M."/>
            <person name="Harispe M.L."/>
            <person name="Henrissat B."/>
            <person name="Hilden K.S."/>
            <person name="Hope R."/>
            <person name="Hossain A."/>
            <person name="Karabika E."/>
            <person name="Karaffa L."/>
            <person name="Karanyi Z."/>
            <person name="Krasevec N."/>
            <person name="Kuo A."/>
            <person name="Kusch H."/>
            <person name="LaButti K."/>
            <person name="Lagendijk E.L."/>
            <person name="Lapidus A."/>
            <person name="Levasseur A."/>
            <person name="Lindquist E."/>
            <person name="Lipzen A."/>
            <person name="Logrieco A.F."/>
            <person name="MacCabe A."/>
            <person name="Maekelae M.R."/>
            <person name="Malavazi I."/>
            <person name="Melin P."/>
            <person name="Meyer V."/>
            <person name="Mielnichuk N."/>
            <person name="Miskei M."/>
            <person name="Molnar A.P."/>
            <person name="Mule G."/>
            <person name="Ngan C.Y."/>
            <person name="Orejas M."/>
            <person name="Orosz E."/>
            <person name="Ouedraogo J.P."/>
            <person name="Overkamp K.M."/>
            <person name="Park H.-S."/>
            <person name="Perrone G."/>
            <person name="Piumi F."/>
            <person name="Punt P.J."/>
            <person name="Ram A.F."/>
            <person name="Ramon A."/>
            <person name="Rauscher S."/>
            <person name="Record E."/>
            <person name="Riano-Pachon D.M."/>
            <person name="Robert V."/>
            <person name="Roehrig J."/>
            <person name="Ruller R."/>
            <person name="Salamov A."/>
            <person name="Salih N.S."/>
            <person name="Samson R.A."/>
            <person name="Sandor E."/>
            <person name="Sanguinetti M."/>
            <person name="Schuetze T."/>
            <person name="Sepcic K."/>
            <person name="Shelest E."/>
            <person name="Sherlock G."/>
            <person name="Sophianopoulou V."/>
            <person name="Squina F.M."/>
            <person name="Sun H."/>
            <person name="Susca A."/>
            <person name="Todd R.B."/>
            <person name="Tsang A."/>
            <person name="Unkles S.E."/>
            <person name="van de Wiele N."/>
            <person name="van Rossen-Uffink D."/>
            <person name="Oliveira J.V."/>
            <person name="Vesth T.C."/>
            <person name="Visser J."/>
            <person name="Yu J.-H."/>
            <person name="Zhou M."/>
            <person name="Andersen M.R."/>
            <person name="Archer D.B."/>
            <person name="Baker S.E."/>
            <person name="Benoit I."/>
            <person name="Brakhage A.A."/>
            <person name="Braus G.H."/>
            <person name="Fischer R."/>
            <person name="Frisvad J.C."/>
            <person name="Goldman G.H."/>
            <person name="Houbraken J."/>
            <person name="Oakley B."/>
            <person name="Pocsi I."/>
            <person name="Scazzocchio C."/>
            <person name="Seiboth B."/>
            <person name="vanKuyk P.A."/>
            <person name="Wortman J."/>
            <person name="Dyer P.S."/>
            <person name="Grigoriev I.V."/>
        </authorList>
    </citation>
    <scope>NUCLEOTIDE SEQUENCE [LARGE SCALE GENOMIC DNA]</scope>
    <source>
        <strain evidence="3">DTO 134E9</strain>
    </source>
</reference>
<protein>
    <recommendedName>
        <fullName evidence="1">MACPF domain-containing protein</fullName>
    </recommendedName>
</protein>
<proteinExistence type="predicted"/>
<keyword evidence="3" id="KW-1185">Reference proteome</keyword>
<dbReference type="EMBL" id="KV878210">
    <property type="protein sequence ID" value="OJJ39609.1"/>
    <property type="molecule type" value="Genomic_DNA"/>
</dbReference>